<reference evidence="1 2" key="1">
    <citation type="submission" date="2023-03" db="EMBL/GenBank/DDBJ databases">
        <title>High-quality genome of Scylla paramamosain provides insights in environmental adaptation.</title>
        <authorList>
            <person name="Zhang L."/>
        </authorList>
    </citation>
    <scope>NUCLEOTIDE SEQUENCE [LARGE SCALE GENOMIC DNA]</scope>
    <source>
        <strain evidence="1">LZ_2023a</strain>
        <tissue evidence="1">Muscle</tissue>
    </source>
</reference>
<sequence>MLRKVYIQTRLWLVAGSVKSSLKKPATSSSAKTTRDPSTYRQKVKFLTGSCEVTASISIHLGPPGPADLKCLTQASEFYTM</sequence>
<evidence type="ECO:0000313" key="2">
    <source>
        <dbReference type="Proteomes" id="UP001487740"/>
    </source>
</evidence>
<organism evidence="1 2">
    <name type="scientific">Scylla paramamosain</name>
    <name type="common">Mud crab</name>
    <dbReference type="NCBI Taxonomy" id="85552"/>
    <lineage>
        <taxon>Eukaryota</taxon>
        <taxon>Metazoa</taxon>
        <taxon>Ecdysozoa</taxon>
        <taxon>Arthropoda</taxon>
        <taxon>Crustacea</taxon>
        <taxon>Multicrustacea</taxon>
        <taxon>Malacostraca</taxon>
        <taxon>Eumalacostraca</taxon>
        <taxon>Eucarida</taxon>
        <taxon>Decapoda</taxon>
        <taxon>Pleocyemata</taxon>
        <taxon>Brachyura</taxon>
        <taxon>Eubrachyura</taxon>
        <taxon>Portunoidea</taxon>
        <taxon>Portunidae</taxon>
        <taxon>Portuninae</taxon>
        <taxon>Scylla</taxon>
    </lineage>
</organism>
<comment type="caution">
    <text evidence="1">The sequence shown here is derived from an EMBL/GenBank/DDBJ whole genome shotgun (WGS) entry which is preliminary data.</text>
</comment>
<gene>
    <name evidence="1" type="ORF">O3P69_008453</name>
</gene>
<evidence type="ECO:0000313" key="1">
    <source>
        <dbReference type="EMBL" id="KAK8375670.1"/>
    </source>
</evidence>
<name>A0AAW0SJY9_SCYPA</name>
<keyword evidence="2" id="KW-1185">Reference proteome</keyword>
<dbReference type="EMBL" id="JARAKH010000049">
    <property type="protein sequence ID" value="KAK8375670.1"/>
    <property type="molecule type" value="Genomic_DNA"/>
</dbReference>
<dbReference type="AlphaFoldDB" id="A0AAW0SJY9"/>
<protein>
    <submittedName>
        <fullName evidence="1">Uncharacterized protein</fullName>
    </submittedName>
</protein>
<dbReference type="Proteomes" id="UP001487740">
    <property type="component" value="Unassembled WGS sequence"/>
</dbReference>
<proteinExistence type="predicted"/>
<accession>A0AAW0SJY9</accession>